<accession>A0A542YHL9</accession>
<protein>
    <submittedName>
        <fullName evidence="1">Uncharacterized protein</fullName>
    </submittedName>
</protein>
<evidence type="ECO:0000313" key="1">
    <source>
        <dbReference type="EMBL" id="TQL47568.1"/>
    </source>
</evidence>
<dbReference type="Proteomes" id="UP000317998">
    <property type="component" value="Unassembled WGS sequence"/>
</dbReference>
<proteinExistence type="predicted"/>
<keyword evidence="2" id="KW-1185">Reference proteome</keyword>
<sequence>MILSGCAAPGPGVTSAFCSEYEEVWNDYIEVRTSESSTSQERNDARASLLAAWDVSASDEDLSDEIRETIKLTSQNFTSAFNGERSAQASFWNGQDIVAARCDEAGTPIVFDDRDIPLFGATD</sequence>
<comment type="caution">
    <text evidence="1">The sequence shown here is derived from an EMBL/GenBank/DDBJ whole genome shotgun (WGS) entry which is preliminary data.</text>
</comment>
<reference evidence="1 2" key="1">
    <citation type="submission" date="2019-06" db="EMBL/GenBank/DDBJ databases">
        <title>Sequencing the genomes of 1000 actinobacteria strains.</title>
        <authorList>
            <person name="Klenk H.-P."/>
        </authorList>
    </citation>
    <scope>NUCLEOTIDE SEQUENCE [LARGE SCALE GENOMIC DNA]</scope>
    <source>
        <strain evidence="1 2">DSM 26477</strain>
    </source>
</reference>
<organism evidence="1 2">
    <name type="scientific">Homoserinimonas aerilata</name>
    <dbReference type="NCBI Taxonomy" id="1162970"/>
    <lineage>
        <taxon>Bacteria</taxon>
        <taxon>Bacillati</taxon>
        <taxon>Actinomycetota</taxon>
        <taxon>Actinomycetes</taxon>
        <taxon>Micrococcales</taxon>
        <taxon>Microbacteriaceae</taxon>
        <taxon>Homoserinimonas</taxon>
    </lineage>
</organism>
<dbReference type="EMBL" id="VFOM01000001">
    <property type="protein sequence ID" value="TQL47568.1"/>
    <property type="molecule type" value="Genomic_DNA"/>
</dbReference>
<gene>
    <name evidence="1" type="ORF">FB562_0633</name>
</gene>
<dbReference type="RefSeq" id="WP_141879798.1">
    <property type="nucleotide sequence ID" value="NZ_VFOM01000001.1"/>
</dbReference>
<name>A0A542YHL9_9MICO</name>
<dbReference type="AlphaFoldDB" id="A0A542YHL9"/>
<evidence type="ECO:0000313" key="2">
    <source>
        <dbReference type="Proteomes" id="UP000317998"/>
    </source>
</evidence>